<keyword evidence="4" id="KW-1185">Reference proteome</keyword>
<dbReference type="EMBL" id="QJNS01000180">
    <property type="protein sequence ID" value="RYO83801.1"/>
    <property type="molecule type" value="Genomic_DNA"/>
</dbReference>
<protein>
    <recommendedName>
        <fullName evidence="2">DUF3752 domain-containing protein</fullName>
    </recommendedName>
</protein>
<evidence type="ECO:0000259" key="2">
    <source>
        <dbReference type="Pfam" id="PF12572"/>
    </source>
</evidence>
<sequence>MASIGPQLPPHVPKRKRDSDDEAVPGSPPAKVHATEDARVGNENEVSLGYESDNDDDEFGPSAAPQPAPEPKPKPRPSTGPTLPASVAAANADEIALDSEADDDDEAVGPAPAKPPPPSASSAAIGPSAPSPTRAGTTKRIHGPAPPPGPLSEMPTVPPSAPTEDSGSESDDDYGPALPTSPSHQQRHRQAERLAAASAALDAASAGAPRRDDWMLAPPTSGGAYRVPDPTKLKNRKFASGPRAGGAAGSGGPSASGGGGEISSIWTETPEEKRRRLEDAVLGRGDGGGPQQRTQGPSVGRRGAADARPKTEDEKRIREYTESTRGRSLYEEHQLAKGGRGGKIEEEDDDPSKRAFDREKDMKLGGRIGTAQRRELLNKAADFGGRFSKGKYL</sequence>
<feature type="compositionally biased region" description="Acidic residues" evidence="1">
    <location>
        <begin position="95"/>
        <end position="107"/>
    </location>
</feature>
<feature type="compositionally biased region" description="Gly residues" evidence="1">
    <location>
        <begin position="243"/>
        <end position="261"/>
    </location>
</feature>
<proteinExistence type="predicted"/>
<evidence type="ECO:0000313" key="3">
    <source>
        <dbReference type="EMBL" id="RYO83801.1"/>
    </source>
</evidence>
<dbReference type="InterPro" id="IPR022226">
    <property type="entry name" value="DUF3752"/>
</dbReference>
<dbReference type="PANTHER" id="PTHR46370:SF1">
    <property type="entry name" value="GPALPP MOTIFS-CONTAINING PROTEIN 1"/>
    <property type="match status" value="1"/>
</dbReference>
<dbReference type="Pfam" id="PF12572">
    <property type="entry name" value="DUF3752"/>
    <property type="match status" value="1"/>
</dbReference>
<organism evidence="3 4">
    <name type="scientific">Monosporascus cannonballus</name>
    <dbReference type="NCBI Taxonomy" id="155416"/>
    <lineage>
        <taxon>Eukaryota</taxon>
        <taxon>Fungi</taxon>
        <taxon>Dikarya</taxon>
        <taxon>Ascomycota</taxon>
        <taxon>Pezizomycotina</taxon>
        <taxon>Sordariomycetes</taxon>
        <taxon>Xylariomycetidae</taxon>
        <taxon>Xylariales</taxon>
        <taxon>Xylariales incertae sedis</taxon>
        <taxon>Monosporascus</taxon>
    </lineage>
</organism>
<feature type="compositionally biased region" description="Pro residues" evidence="1">
    <location>
        <begin position="144"/>
        <end position="161"/>
    </location>
</feature>
<feature type="region of interest" description="Disordered" evidence="1">
    <location>
        <begin position="1"/>
        <end position="359"/>
    </location>
</feature>
<feature type="compositionally biased region" description="Basic and acidic residues" evidence="1">
    <location>
        <begin position="270"/>
        <end position="281"/>
    </location>
</feature>
<gene>
    <name evidence="3" type="ORF">DL762_005978</name>
</gene>
<dbReference type="InterPro" id="IPR046331">
    <property type="entry name" value="GPAM1-like"/>
</dbReference>
<name>A0ABY0H6P7_9PEZI</name>
<evidence type="ECO:0000256" key="1">
    <source>
        <dbReference type="SAM" id="MobiDB-lite"/>
    </source>
</evidence>
<accession>A0ABY0H6P7</accession>
<feature type="compositionally biased region" description="Basic and acidic residues" evidence="1">
    <location>
        <begin position="303"/>
        <end position="335"/>
    </location>
</feature>
<feature type="compositionally biased region" description="Low complexity" evidence="1">
    <location>
        <begin position="194"/>
        <end position="208"/>
    </location>
</feature>
<evidence type="ECO:0000313" key="4">
    <source>
        <dbReference type="Proteomes" id="UP000294003"/>
    </source>
</evidence>
<feature type="domain" description="DUF3752" evidence="2">
    <location>
        <begin position="218"/>
        <end position="388"/>
    </location>
</feature>
<feature type="compositionally biased region" description="Basic and acidic residues" evidence="1">
    <location>
        <begin position="33"/>
        <end position="42"/>
    </location>
</feature>
<feature type="compositionally biased region" description="Low complexity" evidence="1">
    <location>
        <begin position="120"/>
        <end position="132"/>
    </location>
</feature>
<reference evidence="3 4" key="1">
    <citation type="submission" date="2018-06" db="EMBL/GenBank/DDBJ databases">
        <title>Complete Genomes of Monosporascus.</title>
        <authorList>
            <person name="Robinson A.J."/>
            <person name="Natvig D.O."/>
        </authorList>
    </citation>
    <scope>NUCLEOTIDE SEQUENCE [LARGE SCALE GENOMIC DNA]</scope>
    <source>
        <strain evidence="3 4">CBS 609.92</strain>
    </source>
</reference>
<dbReference type="Proteomes" id="UP000294003">
    <property type="component" value="Unassembled WGS sequence"/>
</dbReference>
<comment type="caution">
    <text evidence="3">The sequence shown here is derived from an EMBL/GenBank/DDBJ whole genome shotgun (WGS) entry which is preliminary data.</text>
</comment>
<dbReference type="PANTHER" id="PTHR46370">
    <property type="entry name" value="GPALPP MOTIFS-CONTAINING PROTEIN 1"/>
    <property type="match status" value="1"/>
</dbReference>